<dbReference type="RefSeq" id="WP_075276696.1">
    <property type="nucleotide sequence ID" value="NZ_CP016908.1"/>
</dbReference>
<protein>
    <submittedName>
        <fullName evidence="1">Uncharacterized protein</fullName>
    </submittedName>
</protein>
<keyword evidence="2" id="KW-1185">Reference proteome</keyword>
<dbReference type="STRING" id="1882918.BCY86_04530"/>
<proteinExistence type="predicted"/>
<evidence type="ECO:0000313" key="1">
    <source>
        <dbReference type="EMBL" id="APS00030.1"/>
    </source>
</evidence>
<name>A0A1L6MWU7_9BACT</name>
<dbReference type="OrthoDB" id="10019020at2"/>
<dbReference type="Proteomes" id="UP000185544">
    <property type="component" value="Chromosome"/>
</dbReference>
<dbReference type="EMBL" id="CP016908">
    <property type="protein sequence ID" value="APS00030.1"/>
    <property type="molecule type" value="Genomic_DNA"/>
</dbReference>
<organism evidence="1 2">
    <name type="scientific">Pajaroellobacter abortibovis</name>
    <dbReference type="NCBI Taxonomy" id="1882918"/>
    <lineage>
        <taxon>Bacteria</taxon>
        <taxon>Pseudomonadati</taxon>
        <taxon>Myxococcota</taxon>
        <taxon>Polyangia</taxon>
        <taxon>Polyangiales</taxon>
        <taxon>Polyangiaceae</taxon>
    </lineage>
</organism>
<sequence length="198" mass="22151">MDKTLLRSPGRCSFVYPKHAFQVSASIFLNVIGFYLKKIRSRLPFSLSFLVALILSNHCGGGGDRSYFETPIQPTIVIRAESLFTHVGCGTQPTQIFRYLVRVFDSQENFLASGMYDCFADAIFTNLNPSTPELIVRLDGFTKSDYDQHHMQETWMKDPSSVHFSAQASRTTTCSVVYPKDTKVPASCIAFSPLSSSH</sequence>
<dbReference type="AlphaFoldDB" id="A0A1L6MWU7"/>
<dbReference type="KEGG" id="pabo:BCY86_04530"/>
<evidence type="ECO:0000313" key="2">
    <source>
        <dbReference type="Proteomes" id="UP000185544"/>
    </source>
</evidence>
<gene>
    <name evidence="1" type="ORF">BCY86_04530</name>
</gene>
<reference evidence="1 2" key="1">
    <citation type="submission" date="2016-08" db="EMBL/GenBank/DDBJ databases">
        <title>Identification and validation of antigenic proteins from Pajaroellobacter abortibovis using de-novo genome sequence assembly and reverse vaccinology.</title>
        <authorList>
            <person name="Welly B.T."/>
            <person name="Miller M.R."/>
            <person name="Stott J.L."/>
            <person name="Blanchard M.T."/>
            <person name="Islas-Trejo A.D."/>
            <person name="O'Rourke S.M."/>
            <person name="Young A.E."/>
            <person name="Medrano J.F."/>
            <person name="Van Eenennaam A.L."/>
        </authorList>
    </citation>
    <scope>NUCLEOTIDE SEQUENCE [LARGE SCALE GENOMIC DNA]</scope>
    <source>
        <strain evidence="1 2">BTF92-0548A/99-0131</strain>
    </source>
</reference>
<accession>A0A1L6MWU7</accession>